<reference evidence="1" key="1">
    <citation type="submission" date="2021-03" db="EMBL/GenBank/DDBJ databases">
        <title>Draft genome sequence of rust myrtle Austropuccinia psidii MF-1, a brazilian biotype.</title>
        <authorList>
            <person name="Quecine M.C."/>
            <person name="Pachon D.M.R."/>
            <person name="Bonatelli M.L."/>
            <person name="Correr F.H."/>
            <person name="Franceschini L.M."/>
            <person name="Leite T.F."/>
            <person name="Margarido G.R.A."/>
            <person name="Almeida C.A."/>
            <person name="Ferrarezi J.A."/>
            <person name="Labate C.A."/>
        </authorList>
    </citation>
    <scope>NUCLEOTIDE SEQUENCE</scope>
    <source>
        <strain evidence="1">MF-1</strain>
    </source>
</reference>
<organism evidence="1 2">
    <name type="scientific">Austropuccinia psidii MF-1</name>
    <dbReference type="NCBI Taxonomy" id="1389203"/>
    <lineage>
        <taxon>Eukaryota</taxon>
        <taxon>Fungi</taxon>
        <taxon>Dikarya</taxon>
        <taxon>Basidiomycota</taxon>
        <taxon>Pucciniomycotina</taxon>
        <taxon>Pucciniomycetes</taxon>
        <taxon>Pucciniales</taxon>
        <taxon>Sphaerophragmiaceae</taxon>
        <taxon>Austropuccinia</taxon>
    </lineage>
</organism>
<comment type="caution">
    <text evidence="1">The sequence shown here is derived from an EMBL/GenBank/DDBJ whole genome shotgun (WGS) entry which is preliminary data.</text>
</comment>
<dbReference type="Proteomes" id="UP000765509">
    <property type="component" value="Unassembled WGS sequence"/>
</dbReference>
<accession>A0A9Q3CA81</accession>
<name>A0A9Q3CA81_9BASI</name>
<dbReference type="EMBL" id="AVOT02005820">
    <property type="protein sequence ID" value="MBW0480048.1"/>
    <property type="molecule type" value="Genomic_DNA"/>
</dbReference>
<evidence type="ECO:0000313" key="2">
    <source>
        <dbReference type="Proteomes" id="UP000765509"/>
    </source>
</evidence>
<dbReference type="AlphaFoldDB" id="A0A9Q3CA81"/>
<protein>
    <submittedName>
        <fullName evidence="1">Uncharacterized protein</fullName>
    </submittedName>
</protein>
<proteinExistence type="predicted"/>
<gene>
    <name evidence="1" type="ORF">O181_019763</name>
</gene>
<evidence type="ECO:0000313" key="1">
    <source>
        <dbReference type="EMBL" id="MBW0480048.1"/>
    </source>
</evidence>
<sequence length="111" mass="12413">MYSQPGNFDGRRELMDITLELDTSNDFATAANSVTLVGELKKPSLPSSVHSPPIIPCQSLIQSRDEVFKEIKYVVEDVAISSLHLFQWDINLPPQSVPASLEGQWDEEEPK</sequence>
<keyword evidence="2" id="KW-1185">Reference proteome</keyword>